<dbReference type="GO" id="GO:0008757">
    <property type="term" value="F:S-adenosylmethionine-dependent methyltransferase activity"/>
    <property type="evidence" value="ECO:0007669"/>
    <property type="project" value="UniProtKB-ARBA"/>
</dbReference>
<evidence type="ECO:0008006" key="4">
    <source>
        <dbReference type="Google" id="ProtNLM"/>
    </source>
</evidence>
<dbReference type="Gene3D" id="3.40.50.150">
    <property type="entry name" value="Vaccinia Virus protein VP39"/>
    <property type="match status" value="1"/>
</dbReference>
<feature type="non-terminal residue" evidence="2">
    <location>
        <position position="303"/>
    </location>
</feature>
<proteinExistence type="predicted"/>
<evidence type="ECO:0000313" key="2">
    <source>
        <dbReference type="EMBL" id="PWO00118.1"/>
    </source>
</evidence>
<dbReference type="AlphaFoldDB" id="A0A316ZEC7"/>
<feature type="region of interest" description="Disordered" evidence="1">
    <location>
        <begin position="21"/>
        <end position="41"/>
    </location>
</feature>
<feature type="region of interest" description="Disordered" evidence="1">
    <location>
        <begin position="207"/>
        <end position="259"/>
    </location>
</feature>
<name>A0A316ZEC7_9BASI</name>
<gene>
    <name evidence="2" type="ORF">FA09DRAFT_315738</name>
</gene>
<dbReference type="InterPro" id="IPR019410">
    <property type="entry name" value="Methyltransf_16"/>
</dbReference>
<dbReference type="SUPFAM" id="SSF53335">
    <property type="entry name" value="S-adenosyl-L-methionine-dependent methyltransferases"/>
    <property type="match status" value="1"/>
</dbReference>
<dbReference type="Pfam" id="PF10294">
    <property type="entry name" value="Methyltransf_16"/>
    <property type="match status" value="1"/>
</dbReference>
<protein>
    <recommendedName>
        <fullName evidence="4">Nicotinamide N-methyltransferase</fullName>
    </recommendedName>
</protein>
<dbReference type="PANTHER" id="PTHR14614">
    <property type="entry name" value="HEPATOCELLULAR CARCINOMA-ASSOCIATED ANTIGEN"/>
    <property type="match status" value="1"/>
</dbReference>
<keyword evidence="3" id="KW-1185">Reference proteome</keyword>
<reference evidence="2 3" key="1">
    <citation type="journal article" date="2018" name="Mol. Biol. Evol.">
        <title>Broad Genomic Sampling Reveals a Smut Pathogenic Ancestry of the Fungal Clade Ustilaginomycotina.</title>
        <authorList>
            <person name="Kijpornyongpan T."/>
            <person name="Mondo S.J."/>
            <person name="Barry K."/>
            <person name="Sandor L."/>
            <person name="Lee J."/>
            <person name="Lipzen A."/>
            <person name="Pangilinan J."/>
            <person name="LaButti K."/>
            <person name="Hainaut M."/>
            <person name="Henrissat B."/>
            <person name="Grigoriev I.V."/>
            <person name="Spatafora J.W."/>
            <person name="Aime M.C."/>
        </authorList>
    </citation>
    <scope>NUCLEOTIDE SEQUENCE [LARGE SCALE GENOMIC DNA]</scope>
    <source>
        <strain evidence="2 3">MCA 4186</strain>
    </source>
</reference>
<feature type="compositionally biased region" description="Low complexity" evidence="1">
    <location>
        <begin position="207"/>
        <end position="241"/>
    </location>
</feature>
<accession>A0A316ZEC7</accession>
<dbReference type="EMBL" id="KZ819286">
    <property type="protein sequence ID" value="PWO00118.1"/>
    <property type="molecule type" value="Genomic_DNA"/>
</dbReference>
<dbReference type="STRING" id="58919.A0A316ZEC7"/>
<dbReference type="OrthoDB" id="46564at2759"/>
<dbReference type="Proteomes" id="UP000245946">
    <property type="component" value="Unassembled WGS sequence"/>
</dbReference>
<dbReference type="RefSeq" id="XP_025600396.1">
    <property type="nucleotide sequence ID" value="XM_025740815.1"/>
</dbReference>
<sequence length="303" mass="31783">MSRASSPLSDAGSTDLSLFTEPASFRPATPPPSTAHFTLPPAPPSLGLSSADGAAQDILLHLVGAHPLWGHHLWNAAPVLSRFLNAHAPTLLAQRSVLELGAAAGLPCVVARKRGAATTVASDWPDIELLANLRRNVEAVGGIAEGFVWGTDPAALLSHLPCDSSASAAAPRFDLLLLSDLVFNHQAHPALLKTLYHTLSAAPSCASVSPQSSSQSEASASARSSSSSSATADEASSSSPRSRSRSTAHDAPPEGRSAAPQTPCALVFFSHHRPQLAHKDMRFLALARKCGWRTEEVGRWRMP</sequence>
<dbReference type="InterPro" id="IPR029063">
    <property type="entry name" value="SAM-dependent_MTases_sf"/>
</dbReference>
<organism evidence="2 3">
    <name type="scientific">Tilletiopsis washingtonensis</name>
    <dbReference type="NCBI Taxonomy" id="58919"/>
    <lineage>
        <taxon>Eukaryota</taxon>
        <taxon>Fungi</taxon>
        <taxon>Dikarya</taxon>
        <taxon>Basidiomycota</taxon>
        <taxon>Ustilaginomycotina</taxon>
        <taxon>Exobasidiomycetes</taxon>
        <taxon>Entylomatales</taxon>
        <taxon>Entylomatales incertae sedis</taxon>
        <taxon>Tilletiopsis</taxon>
    </lineage>
</organism>
<evidence type="ECO:0000256" key="1">
    <source>
        <dbReference type="SAM" id="MobiDB-lite"/>
    </source>
</evidence>
<dbReference type="GeneID" id="37268359"/>
<evidence type="ECO:0000313" key="3">
    <source>
        <dbReference type="Proteomes" id="UP000245946"/>
    </source>
</evidence>